<dbReference type="PANTHER" id="PTHR36222:SF1">
    <property type="entry name" value="SERINE PROTEASE INHIBITOR RV3364C"/>
    <property type="match status" value="1"/>
</dbReference>
<keyword evidence="3" id="KW-1185">Reference proteome</keyword>
<dbReference type="Gene3D" id="3.30.450.30">
    <property type="entry name" value="Dynein light chain 2a, cytoplasmic"/>
    <property type="match status" value="1"/>
</dbReference>
<evidence type="ECO:0000313" key="2">
    <source>
        <dbReference type="EMBL" id="TDR48542.1"/>
    </source>
</evidence>
<comment type="caution">
    <text evidence="2">The sequence shown here is derived from an EMBL/GenBank/DDBJ whole genome shotgun (WGS) entry which is preliminary data.</text>
</comment>
<accession>A0A4R6Z9Q5</accession>
<dbReference type="AlphaFoldDB" id="A0A4R6Z9Q5"/>
<evidence type="ECO:0000259" key="1">
    <source>
        <dbReference type="SMART" id="SM00960"/>
    </source>
</evidence>
<feature type="domain" description="Roadblock/LAMTOR2" evidence="1">
    <location>
        <begin position="16"/>
        <end position="108"/>
    </location>
</feature>
<name>A0A4R6Z9Q5_9GAMM</name>
<reference evidence="2 3" key="1">
    <citation type="submission" date="2019-03" db="EMBL/GenBank/DDBJ databases">
        <title>Genomic Encyclopedia of Type Strains, Phase IV (KMG-IV): sequencing the most valuable type-strain genomes for metagenomic binning, comparative biology and taxonomic classification.</title>
        <authorList>
            <person name="Goeker M."/>
        </authorList>
    </citation>
    <scope>NUCLEOTIDE SEQUENCE [LARGE SCALE GENOMIC DNA]</scope>
    <source>
        <strain evidence="2 3">DSM 21667</strain>
    </source>
</reference>
<dbReference type="InterPro" id="IPR004942">
    <property type="entry name" value="Roadblock/LAMTOR2_dom"/>
</dbReference>
<dbReference type="SMART" id="SM00960">
    <property type="entry name" value="Robl_LC7"/>
    <property type="match status" value="1"/>
</dbReference>
<dbReference type="Pfam" id="PF03259">
    <property type="entry name" value="Robl_LC7"/>
    <property type="match status" value="1"/>
</dbReference>
<proteinExistence type="predicted"/>
<sequence length="134" mass="13627">MTANPRFGRVATGVAQKLLDTFANATPGVASAVLLSADGFEVASLQAGKGSAARLAAMGSSLSAIGSAIAKEAGIVDCNRMIIESDSGTVVIMNIHDSKPPMSLAVVANEHSTLGQLLWAAKNLCGAVARAFRE</sequence>
<protein>
    <submittedName>
        <fullName evidence="2">Putative regulator of Ras-like GTPase activity (Roadblock/LC7/MglB family)</fullName>
    </submittedName>
</protein>
<dbReference type="PANTHER" id="PTHR36222">
    <property type="entry name" value="SERINE PROTEASE INHIBITOR RV3364C"/>
    <property type="match status" value="1"/>
</dbReference>
<dbReference type="SUPFAM" id="SSF103196">
    <property type="entry name" value="Roadblock/LC7 domain"/>
    <property type="match status" value="1"/>
</dbReference>
<organism evidence="2 3">
    <name type="scientific">Tahibacter aquaticus</name>
    <dbReference type="NCBI Taxonomy" id="520092"/>
    <lineage>
        <taxon>Bacteria</taxon>
        <taxon>Pseudomonadati</taxon>
        <taxon>Pseudomonadota</taxon>
        <taxon>Gammaproteobacteria</taxon>
        <taxon>Lysobacterales</taxon>
        <taxon>Rhodanobacteraceae</taxon>
        <taxon>Tahibacter</taxon>
    </lineage>
</organism>
<dbReference type="OrthoDB" id="6078029at2"/>
<dbReference type="RefSeq" id="WP_133816664.1">
    <property type="nucleotide sequence ID" value="NZ_SNZH01000001.1"/>
</dbReference>
<gene>
    <name evidence="2" type="ORF">DFR29_101162</name>
</gene>
<evidence type="ECO:0000313" key="3">
    <source>
        <dbReference type="Proteomes" id="UP000295293"/>
    </source>
</evidence>
<dbReference type="Proteomes" id="UP000295293">
    <property type="component" value="Unassembled WGS sequence"/>
</dbReference>
<dbReference type="EMBL" id="SNZH01000001">
    <property type="protein sequence ID" value="TDR48542.1"/>
    <property type="molecule type" value="Genomic_DNA"/>
</dbReference>
<dbReference type="InterPro" id="IPR053141">
    <property type="entry name" value="Mycobact_SerProt_Inhib_Rv3364c"/>
</dbReference>